<organism evidence="10 11">
    <name type="scientific">Lithocarpus litseifolius</name>
    <dbReference type="NCBI Taxonomy" id="425828"/>
    <lineage>
        <taxon>Eukaryota</taxon>
        <taxon>Viridiplantae</taxon>
        <taxon>Streptophyta</taxon>
        <taxon>Embryophyta</taxon>
        <taxon>Tracheophyta</taxon>
        <taxon>Spermatophyta</taxon>
        <taxon>Magnoliopsida</taxon>
        <taxon>eudicotyledons</taxon>
        <taxon>Gunneridae</taxon>
        <taxon>Pentapetalae</taxon>
        <taxon>rosids</taxon>
        <taxon>fabids</taxon>
        <taxon>Fagales</taxon>
        <taxon>Fagaceae</taxon>
        <taxon>Lithocarpus</taxon>
    </lineage>
</organism>
<dbReference type="PANTHER" id="PTHR12411">
    <property type="entry name" value="CYSTEINE PROTEASE FAMILY C1-RELATED"/>
    <property type="match status" value="1"/>
</dbReference>
<evidence type="ECO:0000256" key="6">
    <source>
        <dbReference type="ARBA" id="ARBA00023180"/>
    </source>
</evidence>
<keyword evidence="3" id="KW-0378">Hydrolase</keyword>
<evidence type="ECO:0000259" key="8">
    <source>
        <dbReference type="SMART" id="SM00645"/>
    </source>
</evidence>
<evidence type="ECO:0000256" key="2">
    <source>
        <dbReference type="ARBA" id="ARBA00022670"/>
    </source>
</evidence>
<evidence type="ECO:0000259" key="9">
    <source>
        <dbReference type="SMART" id="SM00848"/>
    </source>
</evidence>
<evidence type="ECO:0000256" key="1">
    <source>
        <dbReference type="ARBA" id="ARBA00008455"/>
    </source>
</evidence>
<dbReference type="Gene3D" id="3.90.70.10">
    <property type="entry name" value="Cysteine proteinases"/>
    <property type="match status" value="1"/>
</dbReference>
<dbReference type="InterPro" id="IPR013128">
    <property type="entry name" value="Peptidase_C1A"/>
</dbReference>
<dbReference type="SUPFAM" id="SSF54001">
    <property type="entry name" value="Cysteine proteinases"/>
    <property type="match status" value="1"/>
</dbReference>
<dbReference type="SMART" id="SM00848">
    <property type="entry name" value="Inhibitor_I29"/>
    <property type="match status" value="1"/>
</dbReference>
<evidence type="ECO:0000256" key="5">
    <source>
        <dbReference type="ARBA" id="ARBA00023157"/>
    </source>
</evidence>
<feature type="domain" description="Peptidase C1A papain C-terminal" evidence="8">
    <location>
        <begin position="138"/>
        <end position="364"/>
    </location>
</feature>
<keyword evidence="7" id="KW-0732">Signal</keyword>
<dbReference type="SMART" id="SM00645">
    <property type="entry name" value="Pept_C1"/>
    <property type="match status" value="1"/>
</dbReference>
<dbReference type="InterPro" id="IPR013201">
    <property type="entry name" value="Prot_inhib_I29"/>
</dbReference>
<feature type="signal peptide" evidence="7">
    <location>
        <begin position="1"/>
        <end position="26"/>
    </location>
</feature>
<accession>A0AAW2CX00</accession>
<name>A0AAW2CX00_9ROSI</name>
<dbReference type="GO" id="GO:0006508">
    <property type="term" value="P:proteolysis"/>
    <property type="evidence" value="ECO:0007669"/>
    <property type="project" value="UniProtKB-KW"/>
</dbReference>
<dbReference type="Proteomes" id="UP001459277">
    <property type="component" value="Unassembled WGS sequence"/>
</dbReference>
<reference evidence="10 11" key="1">
    <citation type="submission" date="2024-01" db="EMBL/GenBank/DDBJ databases">
        <title>A telomere-to-telomere, gap-free genome of sweet tea (Lithocarpus litseifolius).</title>
        <authorList>
            <person name="Zhou J."/>
        </authorList>
    </citation>
    <scope>NUCLEOTIDE SEQUENCE [LARGE SCALE GENOMIC DNA]</scope>
    <source>
        <strain evidence="10">Zhou-2022a</strain>
        <tissue evidence="10">Leaf</tissue>
    </source>
</reference>
<feature type="domain" description="Cathepsin propeptide inhibitor" evidence="9">
    <location>
        <begin position="38"/>
        <end position="94"/>
    </location>
</feature>
<proteinExistence type="inferred from homology"/>
<keyword evidence="4" id="KW-0788">Thiol protease</keyword>
<dbReference type="Pfam" id="PF08246">
    <property type="entry name" value="Inhibitor_I29"/>
    <property type="match status" value="1"/>
</dbReference>
<dbReference type="InterPro" id="IPR000668">
    <property type="entry name" value="Peptidase_C1A_C"/>
</dbReference>
<comment type="similarity">
    <text evidence="1">Belongs to the peptidase C1 family.</text>
</comment>
<dbReference type="PRINTS" id="PR00705">
    <property type="entry name" value="PAPAIN"/>
</dbReference>
<keyword evidence="2" id="KW-0645">Protease</keyword>
<evidence type="ECO:0000256" key="3">
    <source>
        <dbReference type="ARBA" id="ARBA00022801"/>
    </source>
</evidence>
<keyword evidence="5" id="KW-1015">Disulfide bond</keyword>
<keyword evidence="11" id="KW-1185">Reference proteome</keyword>
<feature type="chain" id="PRO_5043441685" evidence="7">
    <location>
        <begin position="27"/>
        <end position="365"/>
    </location>
</feature>
<protein>
    <submittedName>
        <fullName evidence="10">Uncharacterized protein</fullName>
    </submittedName>
</protein>
<dbReference type="EMBL" id="JAZDWU010000005">
    <property type="protein sequence ID" value="KAL0002083.1"/>
    <property type="molecule type" value="Genomic_DNA"/>
</dbReference>
<dbReference type="InterPro" id="IPR038765">
    <property type="entry name" value="Papain-like_cys_pep_sf"/>
</dbReference>
<dbReference type="InterPro" id="IPR025661">
    <property type="entry name" value="Pept_asp_AS"/>
</dbReference>
<evidence type="ECO:0000313" key="11">
    <source>
        <dbReference type="Proteomes" id="UP001459277"/>
    </source>
</evidence>
<gene>
    <name evidence="10" type="ORF">SO802_015864</name>
</gene>
<dbReference type="PROSITE" id="PS00640">
    <property type="entry name" value="THIOL_PROTEASE_ASN"/>
    <property type="match status" value="1"/>
</dbReference>
<evidence type="ECO:0000313" key="10">
    <source>
        <dbReference type="EMBL" id="KAL0002083.1"/>
    </source>
</evidence>
<dbReference type="GO" id="GO:0008234">
    <property type="term" value="F:cysteine-type peptidase activity"/>
    <property type="evidence" value="ECO:0007669"/>
    <property type="project" value="UniProtKB-KW"/>
</dbReference>
<dbReference type="InterPro" id="IPR039417">
    <property type="entry name" value="Peptidase_C1A_papain-like"/>
</dbReference>
<keyword evidence="6" id="KW-0325">Glycoprotein</keyword>
<comment type="caution">
    <text evidence="10">The sequence shown here is derived from an EMBL/GenBank/DDBJ whole genome shotgun (WGS) entry which is preliminary data.</text>
</comment>
<dbReference type="AlphaFoldDB" id="A0AAW2CX00"/>
<sequence>MALMHQKQFISSLFLVLIWVFQVVMSTNIDDPYMFERFEQWISKYGKVYQDAGEKESNFKIFRDYAYMVDYINGANRPYKLDVNKFADQLPWDFRENRYSQDWDFRENRYSSEDRRFFDYDLKKNIVPSLRYENMTTLPASVDWRKNGAVTPVLYDIGNHCVSSWAFAAAAAIEGIHQISTGKLLSLSVQELMDCAVYVHEYGRYRLEYFGCAYRLPEDAYNYTSTRGLTTQENYPYVGINETCQKQDASNYAVKIKGYEYPLSSETSLMKVVANQPVAVAIRTGGDFRFYSSGVYAGACGDLRDDVHYVTIVGYGTSDDGLDYWLIKNSWGTDWGEDGYMRFLRGTDDKEGLCFIATEAAYPVV</sequence>
<evidence type="ECO:0000256" key="4">
    <source>
        <dbReference type="ARBA" id="ARBA00022807"/>
    </source>
</evidence>
<dbReference type="Pfam" id="PF00112">
    <property type="entry name" value="Peptidase_C1"/>
    <property type="match status" value="1"/>
</dbReference>
<evidence type="ECO:0000256" key="7">
    <source>
        <dbReference type="SAM" id="SignalP"/>
    </source>
</evidence>
<dbReference type="CDD" id="cd02248">
    <property type="entry name" value="Peptidase_C1A"/>
    <property type="match status" value="1"/>
</dbReference>